<evidence type="ECO:0000256" key="1">
    <source>
        <dbReference type="SAM" id="Phobius"/>
    </source>
</evidence>
<evidence type="ECO:0000313" key="3">
    <source>
        <dbReference type="Proteomes" id="UP000267464"/>
    </source>
</evidence>
<feature type="transmembrane region" description="Helical" evidence="1">
    <location>
        <begin position="197"/>
        <end position="225"/>
    </location>
</feature>
<dbReference type="OrthoDB" id="8524743at2"/>
<proteinExistence type="predicted"/>
<keyword evidence="1" id="KW-0472">Membrane</keyword>
<dbReference type="PANTHER" id="PTHR31881">
    <property type="match status" value="1"/>
</dbReference>
<sequence length="239" mass="26580">MEAMFKVLALLPWLDWAAVVVFFSGWAGYAWFARHRAMTQPSVLASTNRIRQAWMLQTTYRDVRVIDGVVVQSLSTSPSFFASTSILVIGGLLATLGATEKTTELVRDLPFAARTSVLVFDLKLVLMLVVFVYAFFRFTWSMRQYTFGALLIGSAPEAKQFDALGDGAQAARLAFSQKAGRVLGLAAETFNDGLRAYYFAFAAIGWFFSPIVYVLATLGVIYILYQREFRSDVLQGLNA</sequence>
<reference evidence="2 3" key="1">
    <citation type="submission" date="2018-08" db="EMBL/GenBank/DDBJ databases">
        <authorList>
            <person name="Khan S.A."/>
            <person name="Jeon C.O."/>
            <person name="Chun B.H."/>
            <person name="Jeong S.E."/>
        </authorList>
    </citation>
    <scope>NUCLEOTIDE SEQUENCE [LARGE SCALE GENOMIC DNA]</scope>
    <source>
        <strain evidence="2 3">S-16</strain>
    </source>
</reference>
<dbReference type="Proteomes" id="UP000267464">
    <property type="component" value="Unassembled WGS sequence"/>
</dbReference>
<gene>
    <name evidence="2" type="ORF">DZC73_02535</name>
</gene>
<reference evidence="2 3" key="2">
    <citation type="submission" date="2018-12" db="EMBL/GenBank/DDBJ databases">
        <title>Rhizobacter gummiphilus sp. nov., a rubber-degrading bacterium isolated from the soil of a botanical garden in Japan.</title>
        <authorList>
            <person name="Shunsuke S.S."/>
        </authorList>
    </citation>
    <scope>NUCLEOTIDE SEQUENCE [LARGE SCALE GENOMIC DNA]</scope>
    <source>
        <strain evidence="2 3">S-16</strain>
    </source>
</reference>
<keyword evidence="1" id="KW-1133">Transmembrane helix</keyword>
<keyword evidence="3" id="KW-1185">Reference proteome</keyword>
<dbReference type="InterPro" id="IPR006747">
    <property type="entry name" value="DUF599"/>
</dbReference>
<dbReference type="PANTHER" id="PTHR31881:SF6">
    <property type="entry name" value="OS09G0494600 PROTEIN"/>
    <property type="match status" value="1"/>
</dbReference>
<feature type="transmembrane region" description="Helical" evidence="1">
    <location>
        <begin position="111"/>
        <end position="136"/>
    </location>
</feature>
<feature type="transmembrane region" description="Helical" evidence="1">
    <location>
        <begin position="80"/>
        <end position="99"/>
    </location>
</feature>
<protein>
    <submittedName>
        <fullName evidence="2">DUF599 domain-containing protein</fullName>
    </submittedName>
</protein>
<evidence type="ECO:0000313" key="2">
    <source>
        <dbReference type="EMBL" id="RQP25949.1"/>
    </source>
</evidence>
<comment type="caution">
    <text evidence="2">The sequence shown here is derived from an EMBL/GenBank/DDBJ whole genome shotgun (WGS) entry which is preliminary data.</text>
</comment>
<feature type="transmembrane region" description="Helical" evidence="1">
    <location>
        <begin position="7"/>
        <end position="32"/>
    </location>
</feature>
<dbReference type="Pfam" id="PF04654">
    <property type="entry name" value="DUF599"/>
    <property type="match status" value="1"/>
</dbReference>
<dbReference type="RefSeq" id="WP_124538617.1">
    <property type="nucleotide sequence ID" value="NZ_QUSW01000001.1"/>
</dbReference>
<dbReference type="EMBL" id="QUSW01000001">
    <property type="protein sequence ID" value="RQP25949.1"/>
    <property type="molecule type" value="Genomic_DNA"/>
</dbReference>
<accession>A0A3N7JYS1</accession>
<dbReference type="AlphaFoldDB" id="A0A3N7JYS1"/>
<name>A0A3N7JYS1_9BURK</name>
<organism evidence="2 3">
    <name type="scientific">Piscinibacter terrae</name>
    <dbReference type="NCBI Taxonomy" id="2496871"/>
    <lineage>
        <taxon>Bacteria</taxon>
        <taxon>Pseudomonadati</taxon>
        <taxon>Pseudomonadota</taxon>
        <taxon>Betaproteobacteria</taxon>
        <taxon>Burkholderiales</taxon>
        <taxon>Sphaerotilaceae</taxon>
        <taxon>Piscinibacter</taxon>
    </lineage>
</organism>
<keyword evidence="1" id="KW-0812">Transmembrane</keyword>